<protein>
    <submittedName>
        <fullName evidence="1">Uncharacterized protein</fullName>
    </submittedName>
</protein>
<dbReference type="STRING" id="1328759.A0A5C2S568"/>
<dbReference type="AlphaFoldDB" id="A0A5C2S568"/>
<reference evidence="1" key="1">
    <citation type="journal article" date="2018" name="Genome Biol. Evol.">
        <title>Genomics and development of Lentinus tigrinus, a white-rot wood-decaying mushroom with dimorphic fruiting bodies.</title>
        <authorList>
            <person name="Wu B."/>
            <person name="Xu Z."/>
            <person name="Knudson A."/>
            <person name="Carlson A."/>
            <person name="Chen N."/>
            <person name="Kovaka S."/>
            <person name="LaButti K."/>
            <person name="Lipzen A."/>
            <person name="Pennachio C."/>
            <person name="Riley R."/>
            <person name="Schakwitz W."/>
            <person name="Umezawa K."/>
            <person name="Ohm R.A."/>
            <person name="Grigoriev I.V."/>
            <person name="Nagy L.G."/>
            <person name="Gibbons J."/>
            <person name="Hibbett D."/>
        </authorList>
    </citation>
    <scope>NUCLEOTIDE SEQUENCE [LARGE SCALE GENOMIC DNA]</scope>
    <source>
        <strain evidence="1">ALCF2SS1-6</strain>
    </source>
</reference>
<sequence length="164" mass="18761">MGSPLRVFLTSRPEPHYIHKVFTTPELQPHISIVSIQSFRTSVDRNIALLVRARHEEDEMSQAWCDADPSIISNLVTKADGLFIYARTVIDFILGDVSVLQERYTLLIQGGTAFGVAGLDELYRIVLESVFPSQEQYPQMKERLRRVLGYVATIQDPLLKRWRS</sequence>
<accession>A0A5C2S568</accession>
<gene>
    <name evidence="1" type="ORF">L227DRAFT_612494</name>
</gene>
<keyword evidence="2" id="KW-1185">Reference proteome</keyword>
<proteinExistence type="predicted"/>
<evidence type="ECO:0000313" key="2">
    <source>
        <dbReference type="Proteomes" id="UP000313359"/>
    </source>
</evidence>
<dbReference type="OrthoDB" id="3228837at2759"/>
<dbReference type="Proteomes" id="UP000313359">
    <property type="component" value="Unassembled WGS sequence"/>
</dbReference>
<dbReference type="EMBL" id="ML122273">
    <property type="protein sequence ID" value="RPD58720.1"/>
    <property type="molecule type" value="Genomic_DNA"/>
</dbReference>
<evidence type="ECO:0000313" key="1">
    <source>
        <dbReference type="EMBL" id="RPD58720.1"/>
    </source>
</evidence>
<name>A0A5C2S568_9APHY</name>
<organism evidence="1 2">
    <name type="scientific">Lentinus tigrinus ALCF2SS1-6</name>
    <dbReference type="NCBI Taxonomy" id="1328759"/>
    <lineage>
        <taxon>Eukaryota</taxon>
        <taxon>Fungi</taxon>
        <taxon>Dikarya</taxon>
        <taxon>Basidiomycota</taxon>
        <taxon>Agaricomycotina</taxon>
        <taxon>Agaricomycetes</taxon>
        <taxon>Polyporales</taxon>
        <taxon>Polyporaceae</taxon>
        <taxon>Lentinus</taxon>
    </lineage>
</organism>